<reference evidence="5" key="2">
    <citation type="submission" date="2012-11" db="EMBL/GenBank/DDBJ databases">
        <authorList>
            <person name="Kuo A."/>
            <person name="Curtis B.A."/>
            <person name="Tanifuji G."/>
            <person name="Burki F."/>
            <person name="Gruber A."/>
            <person name="Irimia M."/>
            <person name="Maruyama S."/>
            <person name="Arias M.C."/>
            <person name="Ball S.G."/>
            <person name="Gile G.H."/>
            <person name="Hirakawa Y."/>
            <person name="Hopkins J.F."/>
            <person name="Rensing S.A."/>
            <person name="Schmutz J."/>
            <person name="Symeonidi A."/>
            <person name="Elias M."/>
            <person name="Eveleigh R.J."/>
            <person name="Herman E.K."/>
            <person name="Klute M.J."/>
            <person name="Nakayama T."/>
            <person name="Obornik M."/>
            <person name="Reyes-Prieto A."/>
            <person name="Armbrust E.V."/>
            <person name="Aves S.J."/>
            <person name="Beiko R.G."/>
            <person name="Coutinho P."/>
            <person name="Dacks J.B."/>
            <person name="Durnford D.G."/>
            <person name="Fast N.M."/>
            <person name="Green B.R."/>
            <person name="Grisdale C."/>
            <person name="Hempe F."/>
            <person name="Henrissat B."/>
            <person name="Hoppner M.P."/>
            <person name="Ishida K.-I."/>
            <person name="Kim E."/>
            <person name="Koreny L."/>
            <person name="Kroth P.G."/>
            <person name="Liu Y."/>
            <person name="Malik S.-B."/>
            <person name="Maier U.G."/>
            <person name="McRose D."/>
            <person name="Mock T."/>
            <person name="Neilson J.A."/>
            <person name="Onodera N.T."/>
            <person name="Poole A.M."/>
            <person name="Pritham E.J."/>
            <person name="Richards T.A."/>
            <person name="Rocap G."/>
            <person name="Roy S.W."/>
            <person name="Sarai C."/>
            <person name="Schaack S."/>
            <person name="Shirato S."/>
            <person name="Slamovits C.H."/>
            <person name="Spencer D.F."/>
            <person name="Suzuki S."/>
            <person name="Worden A.Z."/>
            <person name="Zauner S."/>
            <person name="Barry K."/>
            <person name="Bell C."/>
            <person name="Bharti A.K."/>
            <person name="Crow J.A."/>
            <person name="Grimwood J."/>
            <person name="Kramer R."/>
            <person name="Lindquist E."/>
            <person name="Lucas S."/>
            <person name="Salamov A."/>
            <person name="McFadden G.I."/>
            <person name="Lane C.E."/>
            <person name="Keeling P.J."/>
            <person name="Gray M.W."/>
            <person name="Grigoriev I.V."/>
            <person name="Archibald J.M."/>
        </authorList>
    </citation>
    <scope>NUCLEOTIDE SEQUENCE</scope>
    <source>
        <strain evidence="5">CCMP2712</strain>
    </source>
</reference>
<name>L1I704_GUITC</name>
<dbReference type="GeneID" id="17288373"/>
<dbReference type="PROSITE" id="PS50106">
    <property type="entry name" value="PDZ"/>
    <property type="match status" value="1"/>
</dbReference>
<dbReference type="SMART" id="SM00228">
    <property type="entry name" value="PDZ"/>
    <property type="match status" value="1"/>
</dbReference>
<evidence type="ECO:0000256" key="1">
    <source>
        <dbReference type="SAM" id="MobiDB-lite"/>
    </source>
</evidence>
<dbReference type="EMBL" id="JH993251">
    <property type="protein sequence ID" value="EKX31650.1"/>
    <property type="molecule type" value="Genomic_DNA"/>
</dbReference>
<dbReference type="HOGENOM" id="CLU_913510_0_0_1"/>
<organism evidence="3">
    <name type="scientific">Guillardia theta (strain CCMP2712)</name>
    <name type="common">Cryptophyte</name>
    <dbReference type="NCBI Taxonomy" id="905079"/>
    <lineage>
        <taxon>Eukaryota</taxon>
        <taxon>Cryptophyceae</taxon>
        <taxon>Pyrenomonadales</taxon>
        <taxon>Geminigeraceae</taxon>
        <taxon>Guillardia</taxon>
    </lineage>
</organism>
<dbReference type="PaxDb" id="55529-EKX31650"/>
<reference evidence="4" key="3">
    <citation type="submission" date="2016-03" db="UniProtKB">
        <authorList>
            <consortium name="EnsemblProtists"/>
        </authorList>
    </citation>
    <scope>IDENTIFICATION</scope>
</reference>
<dbReference type="KEGG" id="gtt:GUITHDRAFT_122160"/>
<dbReference type="RefSeq" id="XP_005818630.1">
    <property type="nucleotide sequence ID" value="XM_005818573.1"/>
</dbReference>
<dbReference type="InterPro" id="IPR036034">
    <property type="entry name" value="PDZ_sf"/>
</dbReference>
<evidence type="ECO:0000313" key="3">
    <source>
        <dbReference type="EMBL" id="EKX31650.1"/>
    </source>
</evidence>
<feature type="region of interest" description="Disordered" evidence="1">
    <location>
        <begin position="1"/>
        <end position="21"/>
    </location>
</feature>
<gene>
    <name evidence="3" type="ORF">GUITHDRAFT_122160</name>
</gene>
<accession>L1I704</accession>
<evidence type="ECO:0000313" key="5">
    <source>
        <dbReference type="Proteomes" id="UP000011087"/>
    </source>
</evidence>
<dbReference type="EnsemblProtists" id="EKX31650">
    <property type="protein sequence ID" value="EKX31650"/>
    <property type="gene ID" value="GUITHDRAFT_122160"/>
</dbReference>
<dbReference type="Gene3D" id="2.30.42.10">
    <property type="match status" value="1"/>
</dbReference>
<dbReference type="Proteomes" id="UP000011087">
    <property type="component" value="Unassembled WGS sequence"/>
</dbReference>
<evidence type="ECO:0000313" key="4">
    <source>
        <dbReference type="EnsemblProtists" id="EKX31650"/>
    </source>
</evidence>
<proteinExistence type="predicted"/>
<dbReference type="Pfam" id="PF13180">
    <property type="entry name" value="PDZ_2"/>
    <property type="match status" value="1"/>
</dbReference>
<dbReference type="AlphaFoldDB" id="L1I704"/>
<evidence type="ECO:0000259" key="2">
    <source>
        <dbReference type="PROSITE" id="PS50106"/>
    </source>
</evidence>
<feature type="domain" description="PDZ" evidence="2">
    <location>
        <begin position="51"/>
        <end position="88"/>
    </location>
</feature>
<dbReference type="SUPFAM" id="SSF50156">
    <property type="entry name" value="PDZ domain-like"/>
    <property type="match status" value="1"/>
</dbReference>
<reference evidence="3 5" key="1">
    <citation type="journal article" date="2012" name="Nature">
        <title>Algal genomes reveal evolutionary mosaicism and the fate of nucleomorphs.</title>
        <authorList>
            <consortium name="DOE Joint Genome Institute"/>
            <person name="Curtis B.A."/>
            <person name="Tanifuji G."/>
            <person name="Burki F."/>
            <person name="Gruber A."/>
            <person name="Irimia M."/>
            <person name="Maruyama S."/>
            <person name="Arias M.C."/>
            <person name="Ball S.G."/>
            <person name="Gile G.H."/>
            <person name="Hirakawa Y."/>
            <person name="Hopkins J.F."/>
            <person name="Kuo A."/>
            <person name="Rensing S.A."/>
            <person name="Schmutz J."/>
            <person name="Symeonidi A."/>
            <person name="Elias M."/>
            <person name="Eveleigh R.J."/>
            <person name="Herman E.K."/>
            <person name="Klute M.J."/>
            <person name="Nakayama T."/>
            <person name="Obornik M."/>
            <person name="Reyes-Prieto A."/>
            <person name="Armbrust E.V."/>
            <person name="Aves S.J."/>
            <person name="Beiko R.G."/>
            <person name="Coutinho P."/>
            <person name="Dacks J.B."/>
            <person name="Durnford D.G."/>
            <person name="Fast N.M."/>
            <person name="Green B.R."/>
            <person name="Grisdale C.J."/>
            <person name="Hempel F."/>
            <person name="Henrissat B."/>
            <person name="Hoppner M.P."/>
            <person name="Ishida K."/>
            <person name="Kim E."/>
            <person name="Koreny L."/>
            <person name="Kroth P.G."/>
            <person name="Liu Y."/>
            <person name="Malik S.B."/>
            <person name="Maier U.G."/>
            <person name="McRose D."/>
            <person name="Mock T."/>
            <person name="Neilson J.A."/>
            <person name="Onodera N.T."/>
            <person name="Poole A.M."/>
            <person name="Pritham E.J."/>
            <person name="Richards T.A."/>
            <person name="Rocap G."/>
            <person name="Roy S.W."/>
            <person name="Sarai C."/>
            <person name="Schaack S."/>
            <person name="Shirato S."/>
            <person name="Slamovits C.H."/>
            <person name="Spencer D.F."/>
            <person name="Suzuki S."/>
            <person name="Worden A.Z."/>
            <person name="Zauner S."/>
            <person name="Barry K."/>
            <person name="Bell C."/>
            <person name="Bharti A.K."/>
            <person name="Crow J.A."/>
            <person name="Grimwood J."/>
            <person name="Kramer R."/>
            <person name="Lindquist E."/>
            <person name="Lucas S."/>
            <person name="Salamov A."/>
            <person name="McFadden G.I."/>
            <person name="Lane C.E."/>
            <person name="Keeling P.J."/>
            <person name="Gray M.W."/>
            <person name="Grigoriev I.V."/>
            <person name="Archibald J.M."/>
        </authorList>
    </citation>
    <scope>NUCLEOTIDE SEQUENCE</scope>
    <source>
        <strain evidence="3 5">CCMP2712</strain>
    </source>
</reference>
<keyword evidence="5" id="KW-1185">Reference proteome</keyword>
<dbReference type="InterPro" id="IPR001478">
    <property type="entry name" value="PDZ"/>
</dbReference>
<protein>
    <recommendedName>
        <fullName evidence="2">PDZ domain-containing protein</fullName>
    </recommendedName>
</protein>
<sequence>MLRAAAAMKEAEEAAERMEEDSDMFSSMEFALFGDDRSEGSFEPNMPKTTLGMVVTDTEIESIIPGGPAFLARLQSSDKIVEINHQSVHSYNDVQRHLCSSDVPGEKVKLLIERRNHDHSASSFEAELVRFPVAKMRRVSKIFRILTIIADKEKTNMEDLTEVMRGVEEILLRDYSIIAQFHLTRQNIRSLKEKISIARKCLLEETDCNLKELSSFNLRDTNTRLERIEADEEALDEISLYFTSIMAKNNMSQREELSNLLDVATQAHHMFDLKTMILRDEIKKIETTRQIEQEQEKNQNCLLLP</sequence>